<proteinExistence type="predicted"/>
<gene>
    <name evidence="1" type="ORF">TSPGSL018_13217</name>
</gene>
<protein>
    <submittedName>
        <fullName evidence="1">Uncharacterized protein</fullName>
    </submittedName>
</protein>
<reference evidence="1" key="1">
    <citation type="submission" date="2014-05" db="EMBL/GenBank/DDBJ databases">
        <title>The transcriptome of the halophilic microalga Tetraselmis sp. GSL018 isolated from the Great Salt Lake, Utah.</title>
        <authorList>
            <person name="Jinkerson R.E."/>
            <person name="D'Adamo S."/>
            <person name="Posewitz M.C."/>
        </authorList>
    </citation>
    <scope>NUCLEOTIDE SEQUENCE</scope>
    <source>
        <strain evidence="1">GSL018</strain>
    </source>
</reference>
<organism evidence="1">
    <name type="scientific">Tetraselmis sp. GSL018</name>
    <dbReference type="NCBI Taxonomy" id="582737"/>
    <lineage>
        <taxon>Eukaryota</taxon>
        <taxon>Viridiplantae</taxon>
        <taxon>Chlorophyta</taxon>
        <taxon>core chlorophytes</taxon>
        <taxon>Chlorodendrophyceae</taxon>
        <taxon>Chlorodendrales</taxon>
        <taxon>Chlorodendraceae</taxon>
        <taxon>Tetraselmis</taxon>
    </lineage>
</organism>
<name>A0A061S253_9CHLO</name>
<sequence length="74" mass="8568">VNPPRYSDRAAFPSPLNNTSWLFDNAGQNARNTVLEPRRHKRKTERIRGKHSLTTIERQIKQNQDTINLSLVLS</sequence>
<feature type="non-terminal residue" evidence="1">
    <location>
        <position position="1"/>
    </location>
</feature>
<dbReference type="EMBL" id="GBEZ01006147">
    <property type="protein sequence ID" value="JAC79227.1"/>
    <property type="molecule type" value="Transcribed_RNA"/>
</dbReference>
<accession>A0A061S253</accession>
<dbReference type="AlphaFoldDB" id="A0A061S253"/>
<evidence type="ECO:0000313" key="1">
    <source>
        <dbReference type="EMBL" id="JAC79227.1"/>
    </source>
</evidence>